<dbReference type="PANTHER" id="PTHR36575">
    <property type="entry name" value="BINDING PROTEIN, PUTATIVE (AFU_ORTHOLOGUE AFUA_1G14430)-RELATED"/>
    <property type="match status" value="1"/>
</dbReference>
<evidence type="ECO:0000256" key="1">
    <source>
        <dbReference type="ARBA" id="ARBA00001973"/>
    </source>
</evidence>
<feature type="non-terminal residue" evidence="8">
    <location>
        <position position="1"/>
    </location>
</feature>
<keyword evidence="5" id="KW-0325">Glycoprotein</keyword>
<evidence type="ECO:0000256" key="6">
    <source>
        <dbReference type="ARBA" id="ARBA00034311"/>
    </source>
</evidence>
<keyword evidence="9" id="KW-1185">Reference proteome</keyword>
<keyword evidence="2" id="KW-0479">Metal-binding</keyword>
<dbReference type="Pfam" id="PF03067">
    <property type="entry name" value="LPMO_10"/>
    <property type="match status" value="1"/>
</dbReference>
<evidence type="ECO:0000256" key="5">
    <source>
        <dbReference type="ARBA" id="ARBA00023180"/>
    </source>
</evidence>
<evidence type="ECO:0000256" key="2">
    <source>
        <dbReference type="ARBA" id="ARBA00022723"/>
    </source>
</evidence>
<keyword evidence="3" id="KW-0186">Copper</keyword>
<dbReference type="Gene3D" id="2.70.50.70">
    <property type="match status" value="1"/>
</dbReference>
<sequence length="205" mass="21025">LFVAAPLVAGHGHVTSPIARSPGDAFKANCGAQLYSQQTSDINGNLQGEMQVAAGQADYNPAKCNLNLCKGFQFADNTANVESYTAGQKVPISVVIAAPHTGRMNVSVVDLASNTPIGDPLIYDGDYASNSHTIPANNTAFSITMPDVASQCAEAGKCALQWWWDATSINQTYESCIDFTMGGSGSAAGSSPAASSSAAVPASSS</sequence>
<evidence type="ECO:0000313" key="9">
    <source>
        <dbReference type="Proteomes" id="UP000799772"/>
    </source>
</evidence>
<comment type="cofactor">
    <cofactor evidence="1">
        <name>Cu(2+)</name>
        <dbReference type="ChEBI" id="CHEBI:29036"/>
    </cofactor>
</comment>
<keyword evidence="4" id="KW-1015">Disulfide bond</keyword>
<dbReference type="OrthoDB" id="120613at2759"/>
<comment type="similarity">
    <text evidence="6">Belongs to the polysaccharide monooxygenase AA13 family.</text>
</comment>
<evidence type="ECO:0000256" key="4">
    <source>
        <dbReference type="ARBA" id="ARBA00023157"/>
    </source>
</evidence>
<dbReference type="AlphaFoldDB" id="A0A9P4IA83"/>
<feature type="domain" description="Chitin-binding type-4" evidence="7">
    <location>
        <begin position="11"/>
        <end position="179"/>
    </location>
</feature>
<comment type="caution">
    <text evidence="8">The sequence shown here is derived from an EMBL/GenBank/DDBJ whole genome shotgun (WGS) entry which is preliminary data.</text>
</comment>
<dbReference type="InterPro" id="IPR004302">
    <property type="entry name" value="Cellulose/chitin-bd_N"/>
</dbReference>
<evidence type="ECO:0000256" key="3">
    <source>
        <dbReference type="ARBA" id="ARBA00023008"/>
    </source>
</evidence>
<dbReference type="InterPro" id="IPR052282">
    <property type="entry name" value="Starch-active_LPMO"/>
</dbReference>
<protein>
    <recommendedName>
        <fullName evidence="7">Chitin-binding type-4 domain-containing protein</fullName>
    </recommendedName>
</protein>
<reference evidence="8" key="1">
    <citation type="journal article" date="2020" name="Stud. Mycol.">
        <title>101 Dothideomycetes genomes: a test case for predicting lifestyles and emergence of pathogens.</title>
        <authorList>
            <person name="Haridas S."/>
            <person name="Albert R."/>
            <person name="Binder M."/>
            <person name="Bloem J."/>
            <person name="Labutti K."/>
            <person name="Salamov A."/>
            <person name="Andreopoulos B."/>
            <person name="Baker S."/>
            <person name="Barry K."/>
            <person name="Bills G."/>
            <person name="Bluhm B."/>
            <person name="Cannon C."/>
            <person name="Castanera R."/>
            <person name="Culley D."/>
            <person name="Daum C."/>
            <person name="Ezra D."/>
            <person name="Gonzalez J."/>
            <person name="Henrissat B."/>
            <person name="Kuo A."/>
            <person name="Liang C."/>
            <person name="Lipzen A."/>
            <person name="Lutzoni F."/>
            <person name="Magnuson J."/>
            <person name="Mondo S."/>
            <person name="Nolan M."/>
            <person name="Ohm R."/>
            <person name="Pangilinan J."/>
            <person name="Park H.-J."/>
            <person name="Ramirez L."/>
            <person name="Alfaro M."/>
            <person name="Sun H."/>
            <person name="Tritt A."/>
            <person name="Yoshinaga Y."/>
            <person name="Zwiers L.-H."/>
            <person name="Turgeon B."/>
            <person name="Goodwin S."/>
            <person name="Spatafora J."/>
            <person name="Crous P."/>
            <person name="Grigoriev I."/>
        </authorList>
    </citation>
    <scope>NUCLEOTIDE SEQUENCE</scope>
    <source>
        <strain evidence="8">CBS 133067</strain>
    </source>
</reference>
<organism evidence="8 9">
    <name type="scientific">Rhizodiscina lignyota</name>
    <dbReference type="NCBI Taxonomy" id="1504668"/>
    <lineage>
        <taxon>Eukaryota</taxon>
        <taxon>Fungi</taxon>
        <taxon>Dikarya</taxon>
        <taxon>Ascomycota</taxon>
        <taxon>Pezizomycotina</taxon>
        <taxon>Dothideomycetes</taxon>
        <taxon>Pleosporomycetidae</taxon>
        <taxon>Aulographales</taxon>
        <taxon>Rhizodiscinaceae</taxon>
        <taxon>Rhizodiscina</taxon>
    </lineage>
</organism>
<feature type="non-terminal residue" evidence="8">
    <location>
        <position position="205"/>
    </location>
</feature>
<evidence type="ECO:0000313" key="8">
    <source>
        <dbReference type="EMBL" id="KAF2094847.1"/>
    </source>
</evidence>
<name>A0A9P4IA83_9PEZI</name>
<dbReference type="PANTHER" id="PTHR36575:SF2">
    <property type="entry name" value="CHITIN-BINDING TYPE-4 DOMAIN-CONTAINING PROTEIN-RELATED"/>
    <property type="match status" value="1"/>
</dbReference>
<evidence type="ECO:0000259" key="7">
    <source>
        <dbReference type="Pfam" id="PF03067"/>
    </source>
</evidence>
<proteinExistence type="inferred from homology"/>
<dbReference type="GO" id="GO:0046872">
    <property type="term" value="F:metal ion binding"/>
    <property type="evidence" value="ECO:0007669"/>
    <property type="project" value="UniProtKB-KW"/>
</dbReference>
<dbReference type="Proteomes" id="UP000799772">
    <property type="component" value="Unassembled WGS sequence"/>
</dbReference>
<gene>
    <name evidence="8" type="ORF">NA57DRAFT_12215</name>
</gene>
<accession>A0A9P4IA83</accession>
<dbReference type="EMBL" id="ML978133">
    <property type="protein sequence ID" value="KAF2094847.1"/>
    <property type="molecule type" value="Genomic_DNA"/>
</dbReference>